<dbReference type="PANTHER" id="PTHR10133">
    <property type="entry name" value="DNA POLYMERASE I"/>
    <property type="match status" value="1"/>
</dbReference>
<dbReference type="InParanoid" id="A0A1X7SFG5"/>
<dbReference type="PANTHER" id="PTHR10133:SF62">
    <property type="entry name" value="DNA POLYMERASE THETA"/>
    <property type="match status" value="1"/>
</dbReference>
<dbReference type="EnsemblMetazoa" id="Aqu2.1.00810_001">
    <property type="protein sequence ID" value="Aqu2.1.00810_001"/>
    <property type="gene ID" value="Aqu2.1.00810"/>
</dbReference>
<evidence type="ECO:0000313" key="1">
    <source>
        <dbReference type="EnsemblMetazoa" id="Aqu2.1.00810_001"/>
    </source>
</evidence>
<dbReference type="OrthoDB" id="2320933at2759"/>
<organism evidence="1">
    <name type="scientific">Amphimedon queenslandica</name>
    <name type="common">Sponge</name>
    <dbReference type="NCBI Taxonomy" id="400682"/>
    <lineage>
        <taxon>Eukaryota</taxon>
        <taxon>Metazoa</taxon>
        <taxon>Porifera</taxon>
        <taxon>Demospongiae</taxon>
        <taxon>Heteroscleromorpha</taxon>
        <taxon>Haplosclerida</taxon>
        <taxon>Niphatidae</taxon>
        <taxon>Amphimedon</taxon>
    </lineage>
</organism>
<dbReference type="GO" id="GO:0003676">
    <property type="term" value="F:nucleic acid binding"/>
    <property type="evidence" value="ECO:0007669"/>
    <property type="project" value="InterPro"/>
</dbReference>
<dbReference type="AlphaFoldDB" id="A0A1X7SFG5"/>
<dbReference type="GO" id="GO:0006261">
    <property type="term" value="P:DNA-templated DNA replication"/>
    <property type="evidence" value="ECO:0007669"/>
    <property type="project" value="InterPro"/>
</dbReference>
<reference evidence="1" key="1">
    <citation type="submission" date="2017-05" db="UniProtKB">
        <authorList>
            <consortium name="EnsemblMetazoa"/>
        </authorList>
    </citation>
    <scope>IDENTIFICATION</scope>
</reference>
<dbReference type="InterPro" id="IPR036397">
    <property type="entry name" value="RNaseH_sf"/>
</dbReference>
<dbReference type="eggNOG" id="KOG0950">
    <property type="taxonomic scope" value="Eukaryota"/>
</dbReference>
<dbReference type="InterPro" id="IPR002298">
    <property type="entry name" value="DNA_polymerase_A"/>
</dbReference>
<proteinExistence type="predicted"/>
<dbReference type="STRING" id="400682.A0A1X7SFG5"/>
<accession>A0A1X7SFG5</accession>
<name>A0A1X7SFG5_AMPQE</name>
<dbReference type="Gene3D" id="3.30.420.10">
    <property type="entry name" value="Ribonuclease H-like superfamily/Ribonuclease H"/>
    <property type="match status" value="1"/>
</dbReference>
<sequence>HEARELLSDQLNVPAGAVSWDQEVKEVEVEKEKQTGGNEVMITPCILSTRNARKELNNRKTDVMISKRLKLENEDQCSHELVLNTNQSSIVKPVTPVHNTGQGSSIDLFMDYESSPTTQYHCFPNNDTVDPDFLQLSSNYTHTCSGIGITDLSGSPHLLDLFLKETLQKNCLAFSVAVAKGQKGVGSNFIKKTTAQKGLSVWNEEVLGVAFSWSQSKESSIIYYLSLCEFNDSTTNNVDPTNGSFSLSVPLSSRLQALSTIISANGNHKLVAIDIKKQMQYLMSLCDVPVTRLLCDPSVALWIMDPDSNEKTLSQLVAAAENNDNHSQISSLALDSPHSFLKSAAESMLAFDLMASIEGSLVSGELAHPFFTIESPILSVLAKLELNGIGFSEE</sequence>
<dbReference type="GO" id="GO:0003887">
    <property type="term" value="F:DNA-directed DNA polymerase activity"/>
    <property type="evidence" value="ECO:0007669"/>
    <property type="project" value="InterPro"/>
</dbReference>
<protein>
    <submittedName>
        <fullName evidence="1">Uncharacterized protein</fullName>
    </submittedName>
</protein>
<dbReference type="GO" id="GO:0097681">
    <property type="term" value="P:double-strand break repair via alternative nonhomologous end joining"/>
    <property type="evidence" value="ECO:0007669"/>
    <property type="project" value="TreeGrafter"/>
</dbReference>